<dbReference type="EMBL" id="BMUE01000014">
    <property type="protein sequence ID" value="GGW71185.1"/>
    <property type="molecule type" value="Genomic_DNA"/>
</dbReference>
<comment type="caution">
    <text evidence="2">The sequence shown here is derived from an EMBL/GenBank/DDBJ whole genome shotgun (WGS) entry which is preliminary data.</text>
</comment>
<dbReference type="AlphaFoldDB" id="A0A918MU46"/>
<reference evidence="2 3" key="1">
    <citation type="journal article" date="2014" name="Int. J. Syst. Evol. Microbiol.">
        <title>Complete genome sequence of Corynebacterium casei LMG S-19264T (=DSM 44701T), isolated from a smear-ripened cheese.</title>
        <authorList>
            <consortium name="US DOE Joint Genome Institute (JGI-PGF)"/>
            <person name="Walter F."/>
            <person name="Albersmeier A."/>
            <person name="Kalinowski J."/>
            <person name="Ruckert C."/>
        </authorList>
    </citation>
    <scope>NUCLEOTIDE SEQUENCE [LARGE SCALE GENOMIC DNA]</scope>
    <source>
        <strain evidence="2 3">JCM 4490</strain>
    </source>
</reference>
<evidence type="ECO:0000256" key="1">
    <source>
        <dbReference type="SAM" id="MobiDB-lite"/>
    </source>
</evidence>
<sequence>MTSGRPAGAVSSPLCVMSSPFTAPCTLSPGRPAGPGGDTGTRRTRADTAHAPTVPVAALPRASRGDGVGPWQPAGPGPAESPWRAATGVASRAPRGPDRAAR</sequence>
<gene>
    <name evidence="2" type="ORF">GCM10010503_55730</name>
</gene>
<organism evidence="2 3">
    <name type="scientific">Streptomyces lucensis JCM 4490</name>
    <dbReference type="NCBI Taxonomy" id="1306176"/>
    <lineage>
        <taxon>Bacteria</taxon>
        <taxon>Bacillati</taxon>
        <taxon>Actinomycetota</taxon>
        <taxon>Actinomycetes</taxon>
        <taxon>Kitasatosporales</taxon>
        <taxon>Streptomycetaceae</taxon>
        <taxon>Streptomyces</taxon>
    </lineage>
</organism>
<accession>A0A918MU46</accession>
<proteinExistence type="predicted"/>
<evidence type="ECO:0000313" key="3">
    <source>
        <dbReference type="Proteomes" id="UP000620224"/>
    </source>
</evidence>
<keyword evidence="3" id="KW-1185">Reference proteome</keyword>
<evidence type="ECO:0000313" key="2">
    <source>
        <dbReference type="EMBL" id="GGW71185.1"/>
    </source>
</evidence>
<protein>
    <submittedName>
        <fullName evidence="2">Uncharacterized protein</fullName>
    </submittedName>
</protein>
<name>A0A918MU46_9ACTN</name>
<dbReference type="Proteomes" id="UP000620224">
    <property type="component" value="Unassembled WGS sequence"/>
</dbReference>
<feature type="region of interest" description="Disordered" evidence="1">
    <location>
        <begin position="1"/>
        <end position="102"/>
    </location>
</feature>